<protein>
    <submittedName>
        <fullName evidence="1">Uncharacterized protein</fullName>
    </submittedName>
</protein>
<keyword evidence="2" id="KW-1185">Reference proteome</keyword>
<proteinExistence type="predicted"/>
<sequence>MKWWMDFLSMVSLTGQRSGGRATTSEYGTTDHEVWVLDRTLSDRCVEAILEVPAVRKYRESGYLRDRPIYVVTGVRITRSSFPVVVRDDSRVSIRSSASASDPTGTVPITAGFEADVRSARTVLDEYNTAPDIVFAYRVHVLRDIGDGEVDQEMFAHRAAFMTGTASDSGLEYLEVNPQILEEDINRPLENVQVHPIGDDEAWISGGFCLADH</sequence>
<accession>A0A2V5IED3</accession>
<name>A0A2V5IED3_9EURO</name>
<dbReference type="Proteomes" id="UP000248817">
    <property type="component" value="Unassembled WGS sequence"/>
</dbReference>
<organism evidence="1 2">
    <name type="scientific">Aspergillus indologenus CBS 114.80</name>
    <dbReference type="NCBI Taxonomy" id="1450541"/>
    <lineage>
        <taxon>Eukaryota</taxon>
        <taxon>Fungi</taxon>
        <taxon>Dikarya</taxon>
        <taxon>Ascomycota</taxon>
        <taxon>Pezizomycotina</taxon>
        <taxon>Eurotiomycetes</taxon>
        <taxon>Eurotiomycetidae</taxon>
        <taxon>Eurotiales</taxon>
        <taxon>Aspergillaceae</taxon>
        <taxon>Aspergillus</taxon>
        <taxon>Aspergillus subgen. Circumdati</taxon>
    </lineage>
</organism>
<dbReference type="AlphaFoldDB" id="A0A2V5IED3"/>
<dbReference type="EMBL" id="KZ825583">
    <property type="protein sequence ID" value="PYI26890.1"/>
    <property type="molecule type" value="Genomic_DNA"/>
</dbReference>
<evidence type="ECO:0000313" key="2">
    <source>
        <dbReference type="Proteomes" id="UP000248817"/>
    </source>
</evidence>
<gene>
    <name evidence="1" type="ORF">BP00DRAFT_429899</name>
</gene>
<evidence type="ECO:0000313" key="1">
    <source>
        <dbReference type="EMBL" id="PYI26890.1"/>
    </source>
</evidence>
<reference evidence="1 2" key="1">
    <citation type="submission" date="2018-02" db="EMBL/GenBank/DDBJ databases">
        <title>The genomes of Aspergillus section Nigri reveals drivers in fungal speciation.</title>
        <authorList>
            <consortium name="DOE Joint Genome Institute"/>
            <person name="Vesth T.C."/>
            <person name="Nybo J."/>
            <person name="Theobald S."/>
            <person name="Brandl J."/>
            <person name="Frisvad J.C."/>
            <person name="Nielsen K.F."/>
            <person name="Lyhne E.K."/>
            <person name="Kogle M.E."/>
            <person name="Kuo A."/>
            <person name="Riley R."/>
            <person name="Clum A."/>
            <person name="Nolan M."/>
            <person name="Lipzen A."/>
            <person name="Salamov A."/>
            <person name="Henrissat B."/>
            <person name="Wiebenga A."/>
            <person name="De vries R.P."/>
            <person name="Grigoriev I.V."/>
            <person name="Mortensen U.H."/>
            <person name="Andersen M.R."/>
            <person name="Baker S.E."/>
        </authorList>
    </citation>
    <scope>NUCLEOTIDE SEQUENCE [LARGE SCALE GENOMIC DNA]</scope>
    <source>
        <strain evidence="1 2">CBS 114.80</strain>
    </source>
</reference>